<accession>A0A1B0WML7</accession>
<sequence>MSRKTSVNLNDNRIEKRFATWIRIVVDLISPKNLWLVAGRGTSKTSDILAERFIDVCYDMPGAYFALVADTYVNAKKNILDALLEGLGRKGWIEGIHYVIDEAPPAHFDKPYKAPQQYKHTISVFNGCFINIVSMDQPSGAAGNSYQHIFGDETKYLQFDKIKKLTPALRGYKKFANSVYYCGNTFTTDMPNVSEGEHDWILDREKEMDADQCQQILRVGLVLNDLKIELMNEERVGNKIKINNLKKQIDRWEKRWIKARKNSTFFKVVSSYANADFLNVDWFHDTYNALGAEEFKTAVGAFPSKLKKGLQFYVNLGEHHFYNDGIVTEYYKNFSVKEEWKESSQAQKYIYHSKPIDIGVDFGNMCSMVTGQEIGNTIYLFKEFFTLPPHGMRELANQFLEFYKDHKKKEINFYYDRSGNAYAQIKRDFATELEGYLKYRVDGTSTGWKVNMMNKGQATILQEEEYNLMKNIMSGENPKLPRLKMCVFGCRNLRSSMEKAKTKISVNRQTGQKTIHKDKSSEKLPFQKLPMLSTNLSDAAKYFFFRPDWVKLSSQKSVSTSSMAPEVVD</sequence>
<dbReference type="RefSeq" id="YP_009322892.1">
    <property type="nucleotide sequence ID" value="NC_031926.1"/>
</dbReference>
<organism evidence="2 3">
    <name type="scientific">Flavobacterium phage 2A</name>
    <dbReference type="NCBI Taxonomy" id="1792273"/>
    <lineage>
        <taxon>Viruses</taxon>
        <taxon>Duplodnaviria</taxon>
        <taxon>Heunggongvirae</taxon>
        <taxon>Uroviricota</taxon>
        <taxon>Caudoviricetes</taxon>
        <taxon>Duneviridae</taxon>
        <taxon>Unahavirus</taxon>
        <taxon>Unahavirus uv2A</taxon>
    </lineage>
</organism>
<reference evidence="2 3" key="1">
    <citation type="submission" date="2016-01" db="EMBL/GenBank/DDBJ databases">
        <title>Molecular aspects and genomic diversity of bacteriophages-specific to fish pathogen Flavobacterium psychrophilum.</title>
        <authorList>
            <person name="Castillo D."/>
            <person name="Middelboe M."/>
        </authorList>
    </citation>
    <scope>NUCLEOTIDE SEQUENCE [LARGE SCALE GENOMIC DNA]</scope>
</reference>
<keyword evidence="3" id="KW-1185">Reference proteome</keyword>
<evidence type="ECO:0000313" key="3">
    <source>
        <dbReference type="Proteomes" id="UP000202917"/>
    </source>
</evidence>
<evidence type="ECO:0008006" key="4">
    <source>
        <dbReference type="Google" id="ProtNLM"/>
    </source>
</evidence>
<dbReference type="Proteomes" id="UP000202917">
    <property type="component" value="Segment"/>
</dbReference>
<evidence type="ECO:0000313" key="2">
    <source>
        <dbReference type="EMBL" id="ANB40931.1"/>
    </source>
</evidence>
<protein>
    <recommendedName>
        <fullName evidence="4">Terminase large subunit</fullName>
    </recommendedName>
</protein>
<feature type="compositionally biased region" description="Polar residues" evidence="1">
    <location>
        <begin position="504"/>
        <end position="513"/>
    </location>
</feature>
<dbReference type="OrthoDB" id="1139at10239"/>
<dbReference type="KEGG" id="vg:30308764"/>
<feature type="region of interest" description="Disordered" evidence="1">
    <location>
        <begin position="500"/>
        <end position="520"/>
    </location>
</feature>
<evidence type="ECO:0000256" key="1">
    <source>
        <dbReference type="SAM" id="MobiDB-lite"/>
    </source>
</evidence>
<name>A0A1B0WML7_9CAUD</name>
<dbReference type="GeneID" id="30308764"/>
<proteinExistence type="predicted"/>
<dbReference type="EMBL" id="KU599887">
    <property type="protein sequence ID" value="ANB40931.1"/>
    <property type="molecule type" value="Genomic_DNA"/>
</dbReference>